<comment type="subunit">
    <text evidence="3">Homodimer.</text>
</comment>
<reference evidence="6 7" key="1">
    <citation type="submission" date="2014-09" db="EMBL/GenBank/DDBJ databases">
        <title>High-quality draft genome sequence of Kocuria marina SO9-6, an actinobacterium isolated from a copper mine.</title>
        <authorList>
            <person name="Castro D.B."/>
            <person name="Pereira L.B."/>
            <person name="Silva M.V."/>
            <person name="Silva B.P."/>
            <person name="Zanardi B.R."/>
            <person name="Carlos C."/>
            <person name="Belgini D.R."/>
            <person name="Limache E.G."/>
            <person name="Lacerda G.V."/>
            <person name="Nery M.B."/>
            <person name="Gomes M.B."/>
            <person name="Souza S."/>
            <person name="Silva T.M."/>
            <person name="Rodrigues V.D."/>
            <person name="Paulino L.C."/>
            <person name="Vicentini R."/>
            <person name="Ferraz L.F."/>
            <person name="Ottoboni L.M."/>
        </authorList>
    </citation>
    <scope>NUCLEOTIDE SEQUENCE [LARGE SCALE GENOMIC DNA]</scope>
    <source>
        <strain evidence="6 7">SO9-6</strain>
    </source>
</reference>
<evidence type="ECO:0000256" key="3">
    <source>
        <dbReference type="HAMAP-Rule" id="MF_01151"/>
    </source>
</evidence>
<organism evidence="6 7">
    <name type="scientific">Kocuria marina</name>
    <dbReference type="NCBI Taxonomy" id="223184"/>
    <lineage>
        <taxon>Bacteria</taxon>
        <taxon>Bacillati</taxon>
        <taxon>Actinomycetota</taxon>
        <taxon>Actinomycetes</taxon>
        <taxon>Micrococcales</taxon>
        <taxon>Micrococcaceae</taxon>
        <taxon>Kocuria</taxon>
    </lineage>
</organism>
<proteinExistence type="inferred from homology"/>
<evidence type="ECO:0000313" key="6">
    <source>
        <dbReference type="EMBL" id="KHE74300.1"/>
    </source>
</evidence>
<comment type="caution">
    <text evidence="6">The sequence shown here is derived from an EMBL/GenBank/DDBJ whole genome shotgun (WGS) entry which is preliminary data.</text>
</comment>
<feature type="compositionally biased region" description="Basic and acidic residues" evidence="5">
    <location>
        <begin position="7"/>
        <end position="35"/>
    </location>
</feature>
<dbReference type="GO" id="GO:0005737">
    <property type="term" value="C:cytoplasm"/>
    <property type="evidence" value="ECO:0007669"/>
    <property type="project" value="UniProtKB-SubCell"/>
</dbReference>
<dbReference type="Gene3D" id="3.90.20.20">
    <property type="match status" value="1"/>
</dbReference>
<dbReference type="STRING" id="223184.AS25_07955"/>
<dbReference type="Pfam" id="PF01025">
    <property type="entry name" value="GrpE"/>
    <property type="match status" value="1"/>
</dbReference>
<dbReference type="InterPro" id="IPR013805">
    <property type="entry name" value="GrpE_CC"/>
</dbReference>
<dbReference type="SUPFAM" id="SSF51064">
    <property type="entry name" value="Head domain of nucleotide exchange factor GrpE"/>
    <property type="match status" value="1"/>
</dbReference>
<dbReference type="CDD" id="cd00446">
    <property type="entry name" value="GrpE"/>
    <property type="match status" value="1"/>
</dbReference>
<keyword evidence="2 3" id="KW-0143">Chaperone</keyword>
<evidence type="ECO:0000256" key="4">
    <source>
        <dbReference type="RuleBase" id="RU004478"/>
    </source>
</evidence>
<dbReference type="GO" id="GO:0051087">
    <property type="term" value="F:protein-folding chaperone binding"/>
    <property type="evidence" value="ECO:0007669"/>
    <property type="project" value="InterPro"/>
</dbReference>
<evidence type="ECO:0000256" key="2">
    <source>
        <dbReference type="ARBA" id="ARBA00023186"/>
    </source>
</evidence>
<dbReference type="Gene3D" id="2.30.22.10">
    <property type="entry name" value="Head domain of nucleotide exchange factor GrpE"/>
    <property type="match status" value="1"/>
</dbReference>
<protein>
    <recommendedName>
        <fullName evidence="3">Protein GrpE</fullName>
    </recommendedName>
    <alternativeName>
        <fullName evidence="3">HSP-70 cofactor</fullName>
    </alternativeName>
</protein>
<dbReference type="GO" id="GO:0042803">
    <property type="term" value="F:protein homodimerization activity"/>
    <property type="evidence" value="ECO:0007669"/>
    <property type="project" value="InterPro"/>
</dbReference>
<dbReference type="RefSeq" id="WP_035964091.1">
    <property type="nucleotide sequence ID" value="NZ_JROM01000022.1"/>
</dbReference>
<dbReference type="PANTHER" id="PTHR21237:SF23">
    <property type="entry name" value="GRPE PROTEIN HOMOLOG, MITOCHONDRIAL"/>
    <property type="match status" value="1"/>
</dbReference>
<accession>A0A0B0DBZ7</accession>
<dbReference type="GO" id="GO:0000774">
    <property type="term" value="F:adenyl-nucleotide exchange factor activity"/>
    <property type="evidence" value="ECO:0007669"/>
    <property type="project" value="InterPro"/>
</dbReference>
<dbReference type="EMBL" id="JROM01000022">
    <property type="protein sequence ID" value="KHE74300.1"/>
    <property type="molecule type" value="Genomic_DNA"/>
</dbReference>
<name>A0A0B0DBZ7_9MICC</name>
<dbReference type="HAMAP" id="MF_01151">
    <property type="entry name" value="GrpE"/>
    <property type="match status" value="1"/>
</dbReference>
<comment type="similarity">
    <text evidence="1 3 4">Belongs to the GrpE family.</text>
</comment>
<keyword evidence="3" id="KW-0346">Stress response</keyword>
<dbReference type="PRINTS" id="PR00773">
    <property type="entry name" value="GRPEPROTEIN"/>
</dbReference>
<dbReference type="GO" id="GO:0006457">
    <property type="term" value="P:protein folding"/>
    <property type="evidence" value="ECO:0007669"/>
    <property type="project" value="InterPro"/>
</dbReference>
<dbReference type="InterPro" id="IPR000740">
    <property type="entry name" value="GrpE"/>
</dbReference>
<dbReference type="SUPFAM" id="SSF58014">
    <property type="entry name" value="Coiled-coil domain of nucleotide exchange factor GrpE"/>
    <property type="match status" value="1"/>
</dbReference>
<dbReference type="AlphaFoldDB" id="A0A0B0DBZ7"/>
<sequence length="216" mass="22982">MSMSDSENTKGHGESVPEDPDHSAQDSTGTERSEGGEGLTVDDILDTPQSQDAQTGDTQAADAASSQDDAAPAGESAAQKLADERLEDLRRLQAEFVNFKNRTAREKDQLRDFVSGEMITALLPVLDDVDAARKAGDLEDGPFAAIATKLEDALGKKGLTRIGEVGEVFDPTVHEAVLQQPTDEVEPDHVSMVLRSGFRVGARVVRAAQVAVATKP</sequence>
<comment type="function">
    <text evidence="3">Participates actively in the response to hyperosmotic and heat shock by preventing the aggregation of stress-denatured proteins, in association with DnaK and GrpE. It is the nucleotide exchange factor for DnaK and may function as a thermosensor. Unfolded proteins bind initially to DnaJ; upon interaction with the DnaJ-bound protein, DnaK hydrolyzes its bound ATP, resulting in the formation of a stable complex. GrpE releases ADP from DnaK; ATP binding to DnaK triggers the release of the substrate protein, thus completing the reaction cycle. Several rounds of ATP-dependent interactions between DnaJ, DnaK and GrpE are required for fully efficient folding.</text>
</comment>
<gene>
    <name evidence="3" type="primary">grpE</name>
    <name evidence="6" type="ORF">AS25_07955</name>
</gene>
<dbReference type="eggNOG" id="COG0576">
    <property type="taxonomic scope" value="Bacteria"/>
</dbReference>
<dbReference type="InterPro" id="IPR009012">
    <property type="entry name" value="GrpE_head"/>
</dbReference>
<evidence type="ECO:0000256" key="5">
    <source>
        <dbReference type="SAM" id="MobiDB-lite"/>
    </source>
</evidence>
<feature type="compositionally biased region" description="Low complexity" evidence="5">
    <location>
        <begin position="49"/>
        <end position="74"/>
    </location>
</feature>
<evidence type="ECO:0000256" key="1">
    <source>
        <dbReference type="ARBA" id="ARBA00009054"/>
    </source>
</evidence>
<keyword evidence="3" id="KW-0963">Cytoplasm</keyword>
<evidence type="ECO:0000313" key="7">
    <source>
        <dbReference type="Proteomes" id="UP000030664"/>
    </source>
</evidence>
<dbReference type="GO" id="GO:0051082">
    <property type="term" value="F:unfolded protein binding"/>
    <property type="evidence" value="ECO:0007669"/>
    <property type="project" value="TreeGrafter"/>
</dbReference>
<feature type="region of interest" description="Disordered" evidence="5">
    <location>
        <begin position="1"/>
        <end position="81"/>
    </location>
</feature>
<comment type="subcellular location">
    <subcellularLocation>
        <location evidence="3">Cytoplasm</location>
    </subcellularLocation>
</comment>
<dbReference type="PANTHER" id="PTHR21237">
    <property type="entry name" value="GRPE PROTEIN"/>
    <property type="match status" value="1"/>
</dbReference>
<dbReference type="Proteomes" id="UP000030664">
    <property type="component" value="Unassembled WGS sequence"/>
</dbReference>